<gene>
    <name evidence="1" type="primary">TY3B-I_479</name>
    <name evidence="1" type="ORF">TNCT_171431</name>
</gene>
<sequence>MVTSQGGEAACYENPPLVAKTTGNQLDVIIDSKQARALVDSGASFFVISDKYHRFLKKVLFTEAKNMLKVTIGSIAQPVGKYILRVRINSRELCCLNLFRCVVVRT</sequence>
<comment type="caution">
    <text evidence="1">The sequence shown here is derived from an EMBL/GenBank/DDBJ whole genome shotgun (WGS) entry which is preliminary data.</text>
</comment>
<dbReference type="InterPro" id="IPR021109">
    <property type="entry name" value="Peptidase_aspartic_dom_sf"/>
</dbReference>
<evidence type="ECO:0000313" key="2">
    <source>
        <dbReference type="Proteomes" id="UP000887116"/>
    </source>
</evidence>
<dbReference type="Proteomes" id="UP000887116">
    <property type="component" value="Unassembled WGS sequence"/>
</dbReference>
<evidence type="ECO:0000313" key="1">
    <source>
        <dbReference type="EMBL" id="GFR04617.1"/>
    </source>
</evidence>
<dbReference type="OrthoDB" id="10056424at2759"/>
<reference evidence="1" key="1">
    <citation type="submission" date="2020-07" db="EMBL/GenBank/DDBJ databases">
        <title>Multicomponent nature underlies the extraordinary mechanical properties of spider dragline silk.</title>
        <authorList>
            <person name="Kono N."/>
            <person name="Nakamura H."/>
            <person name="Mori M."/>
            <person name="Yoshida Y."/>
            <person name="Ohtoshi R."/>
            <person name="Malay A.D."/>
            <person name="Moran D.A.P."/>
            <person name="Tomita M."/>
            <person name="Numata K."/>
            <person name="Arakawa K."/>
        </authorList>
    </citation>
    <scope>NUCLEOTIDE SEQUENCE</scope>
</reference>
<dbReference type="GO" id="GO:0004190">
    <property type="term" value="F:aspartic-type endopeptidase activity"/>
    <property type="evidence" value="ECO:0007669"/>
    <property type="project" value="InterPro"/>
</dbReference>
<keyword evidence="2" id="KW-1185">Reference proteome</keyword>
<proteinExistence type="predicted"/>
<dbReference type="AlphaFoldDB" id="A0A8X6LDL6"/>
<accession>A0A8X6LDL6</accession>
<dbReference type="EMBL" id="BMAO01035603">
    <property type="protein sequence ID" value="GFR04617.1"/>
    <property type="molecule type" value="Genomic_DNA"/>
</dbReference>
<dbReference type="SUPFAM" id="SSF50630">
    <property type="entry name" value="Acid proteases"/>
    <property type="match status" value="1"/>
</dbReference>
<dbReference type="InterPro" id="IPR001969">
    <property type="entry name" value="Aspartic_peptidase_AS"/>
</dbReference>
<protein>
    <submittedName>
        <fullName evidence="1">Transposon Ty3-I Gag-Pol polyprotein</fullName>
    </submittedName>
</protein>
<name>A0A8X6LDL6_TRICU</name>
<dbReference type="PROSITE" id="PS00141">
    <property type="entry name" value="ASP_PROTEASE"/>
    <property type="match status" value="1"/>
</dbReference>
<organism evidence="1 2">
    <name type="scientific">Trichonephila clavata</name>
    <name type="common">Joro spider</name>
    <name type="synonym">Nephila clavata</name>
    <dbReference type="NCBI Taxonomy" id="2740835"/>
    <lineage>
        <taxon>Eukaryota</taxon>
        <taxon>Metazoa</taxon>
        <taxon>Ecdysozoa</taxon>
        <taxon>Arthropoda</taxon>
        <taxon>Chelicerata</taxon>
        <taxon>Arachnida</taxon>
        <taxon>Araneae</taxon>
        <taxon>Araneomorphae</taxon>
        <taxon>Entelegynae</taxon>
        <taxon>Araneoidea</taxon>
        <taxon>Nephilidae</taxon>
        <taxon>Trichonephila</taxon>
    </lineage>
</organism>
<dbReference type="GO" id="GO:0006508">
    <property type="term" value="P:proteolysis"/>
    <property type="evidence" value="ECO:0007669"/>
    <property type="project" value="InterPro"/>
</dbReference>